<feature type="domain" description="Malonyl-CoA:ACP transacylase (MAT)" evidence="2">
    <location>
        <begin position="74"/>
        <end position="331"/>
    </location>
</feature>
<dbReference type="InterPro" id="IPR014043">
    <property type="entry name" value="Acyl_transferase_dom"/>
</dbReference>
<organism evidence="3 4">
    <name type="scientific">Streptomyces bangladeshensis</name>
    <dbReference type="NCBI Taxonomy" id="295352"/>
    <lineage>
        <taxon>Bacteria</taxon>
        <taxon>Bacillati</taxon>
        <taxon>Actinomycetota</taxon>
        <taxon>Actinomycetes</taxon>
        <taxon>Kitasatosporales</taxon>
        <taxon>Streptomycetaceae</taxon>
        <taxon>Streptomyces</taxon>
    </lineage>
</organism>
<dbReference type="EMBL" id="BAAAOQ010000035">
    <property type="protein sequence ID" value="GAA2204625.1"/>
    <property type="molecule type" value="Genomic_DNA"/>
</dbReference>
<dbReference type="Proteomes" id="UP001501391">
    <property type="component" value="Unassembled WGS sequence"/>
</dbReference>
<evidence type="ECO:0000313" key="4">
    <source>
        <dbReference type="Proteomes" id="UP001501391"/>
    </source>
</evidence>
<dbReference type="Gene3D" id="3.40.366.10">
    <property type="entry name" value="Malonyl-Coenzyme A Acyl Carrier Protein, domain 2"/>
    <property type="match status" value="1"/>
</dbReference>
<proteinExistence type="predicted"/>
<protein>
    <recommendedName>
        <fullName evidence="2">Malonyl-CoA:ACP transacylase (MAT) domain-containing protein</fullName>
    </recommendedName>
</protein>
<evidence type="ECO:0000256" key="1">
    <source>
        <dbReference type="SAM" id="MobiDB-lite"/>
    </source>
</evidence>
<evidence type="ECO:0000259" key="2">
    <source>
        <dbReference type="SMART" id="SM00827"/>
    </source>
</evidence>
<dbReference type="InterPro" id="IPR016036">
    <property type="entry name" value="Malonyl_transacylase_ACP-bd"/>
</dbReference>
<accession>A0ABN3C5N6</accession>
<keyword evidence="4" id="KW-1185">Reference proteome</keyword>
<dbReference type="InterPro" id="IPR052568">
    <property type="entry name" value="PKS-FAS_Synthase"/>
</dbReference>
<comment type="caution">
    <text evidence="3">The sequence shown here is derived from an EMBL/GenBank/DDBJ whole genome shotgun (WGS) entry which is preliminary data.</text>
</comment>
<dbReference type="PANTHER" id="PTHR43074">
    <property type="entry name" value="OMEGA-3 POLYUNSATURATED FATTY ACID SYNTHASE PFAB-RELATED"/>
    <property type="match status" value="1"/>
</dbReference>
<dbReference type="InterPro" id="IPR016035">
    <property type="entry name" value="Acyl_Trfase/lysoPLipase"/>
</dbReference>
<reference evidence="3 4" key="1">
    <citation type="journal article" date="2019" name="Int. J. Syst. Evol. Microbiol.">
        <title>The Global Catalogue of Microorganisms (GCM) 10K type strain sequencing project: providing services to taxonomists for standard genome sequencing and annotation.</title>
        <authorList>
            <consortium name="The Broad Institute Genomics Platform"/>
            <consortium name="The Broad Institute Genome Sequencing Center for Infectious Disease"/>
            <person name="Wu L."/>
            <person name="Ma J."/>
        </authorList>
    </citation>
    <scope>NUCLEOTIDE SEQUENCE [LARGE SCALE GENOMIC DNA]</scope>
    <source>
        <strain evidence="3 4">JCM 14924</strain>
    </source>
</reference>
<dbReference type="InterPro" id="IPR001227">
    <property type="entry name" value="Ac_transferase_dom_sf"/>
</dbReference>
<evidence type="ECO:0000313" key="3">
    <source>
        <dbReference type="EMBL" id="GAA2204625.1"/>
    </source>
</evidence>
<gene>
    <name evidence="3" type="ORF">GCM10009787_72480</name>
</gene>
<name>A0ABN3C5N6_9ACTN</name>
<feature type="region of interest" description="Disordered" evidence="1">
    <location>
        <begin position="367"/>
        <end position="397"/>
    </location>
</feature>
<dbReference type="Pfam" id="PF00698">
    <property type="entry name" value="Acyl_transf_1"/>
    <property type="match status" value="1"/>
</dbReference>
<dbReference type="SMART" id="SM00827">
    <property type="entry name" value="PKS_AT"/>
    <property type="match status" value="1"/>
</dbReference>
<sequence length="427" mass="44746">MTDILLAAAAGPGDLRAALRAGRRGGTGPCRVAVLDPTPQRIEQALALIDRGEPWQGGNDLWFAPRPTPPGGTVFLFPGLDARTGPPPDDVLRWLGRPAGPASGSTGLAERTRATLRLNRVLHAALLRAGIVPDAMAGHSAGEWSALFAAGLFAEPAFEDFARTMGAAPVPDVVFAAVGLPAEAAARLARDEQGVVLSHDNAPDQSVLCGDEDAVGRCLARIADPEVPRRVLPFRSGFHSPMLAPYLPGFSAVFDRVPLARPSVPVWSATTVAPYPDDETELRALLNRHLVEPVRFRAVIERLYRGGARVFVQVGCGSLPRFVAATLAGRPHRTVSAGSATRPQLDQLRWAAAALWAEGHAPDLPALGLTTPAAAPPPRTGPAPGIGPALSTGPAPSTHPVAGAYEAAVAAVSASVETVYRTWRERT</sequence>
<dbReference type="SUPFAM" id="SSF55048">
    <property type="entry name" value="Probable ACP-binding domain of malonyl-CoA ACP transacylase"/>
    <property type="match status" value="1"/>
</dbReference>
<dbReference type="PANTHER" id="PTHR43074:SF1">
    <property type="entry name" value="BETA-KETOACYL SYNTHASE FAMILY PROTEIN-RELATED"/>
    <property type="match status" value="1"/>
</dbReference>
<dbReference type="RefSeq" id="WP_346164291.1">
    <property type="nucleotide sequence ID" value="NZ_BAAAOQ010000035.1"/>
</dbReference>
<dbReference type="SUPFAM" id="SSF52151">
    <property type="entry name" value="FabD/lysophospholipase-like"/>
    <property type="match status" value="1"/>
</dbReference>